<evidence type="ECO:0000313" key="7">
    <source>
        <dbReference type="Proteomes" id="UP000823821"/>
    </source>
</evidence>
<dbReference type="EMBL" id="DWZD01000051">
    <property type="protein sequence ID" value="HJA79854.1"/>
    <property type="molecule type" value="Genomic_DNA"/>
</dbReference>
<dbReference type="Pfam" id="PF09339">
    <property type="entry name" value="HTH_IclR"/>
    <property type="match status" value="1"/>
</dbReference>
<accession>A0A9D2HQ17</accession>
<evidence type="ECO:0000313" key="6">
    <source>
        <dbReference type="EMBL" id="HJA79854.1"/>
    </source>
</evidence>
<comment type="caution">
    <text evidence="6">The sequence shown here is derived from an EMBL/GenBank/DDBJ whole genome shotgun (WGS) entry which is preliminary data.</text>
</comment>
<dbReference type="GO" id="GO:0003700">
    <property type="term" value="F:DNA-binding transcription factor activity"/>
    <property type="evidence" value="ECO:0007669"/>
    <property type="project" value="TreeGrafter"/>
</dbReference>
<feature type="domain" description="IclR-ED" evidence="5">
    <location>
        <begin position="70"/>
        <end position="254"/>
    </location>
</feature>
<dbReference type="InterPro" id="IPR036388">
    <property type="entry name" value="WH-like_DNA-bd_sf"/>
</dbReference>
<evidence type="ECO:0000259" key="4">
    <source>
        <dbReference type="PROSITE" id="PS51077"/>
    </source>
</evidence>
<name>A0A9D2HQ17_9BACT</name>
<dbReference type="InterPro" id="IPR050707">
    <property type="entry name" value="HTH_MetabolicPath_Reg"/>
</dbReference>
<dbReference type="Pfam" id="PF01614">
    <property type="entry name" value="IclR_C"/>
    <property type="match status" value="1"/>
</dbReference>
<dbReference type="SMART" id="SM00346">
    <property type="entry name" value="HTH_ICLR"/>
    <property type="match status" value="1"/>
</dbReference>
<dbReference type="InterPro" id="IPR005471">
    <property type="entry name" value="Tscrpt_reg_IclR_N"/>
</dbReference>
<dbReference type="InterPro" id="IPR036390">
    <property type="entry name" value="WH_DNA-bd_sf"/>
</dbReference>
<dbReference type="PANTHER" id="PTHR30136:SF35">
    <property type="entry name" value="HTH-TYPE TRANSCRIPTIONAL REGULATOR RV1719"/>
    <property type="match status" value="1"/>
</dbReference>
<dbReference type="SUPFAM" id="SSF55781">
    <property type="entry name" value="GAF domain-like"/>
    <property type="match status" value="1"/>
</dbReference>
<proteinExistence type="predicted"/>
<dbReference type="GO" id="GO:0003677">
    <property type="term" value="F:DNA binding"/>
    <property type="evidence" value="ECO:0007669"/>
    <property type="project" value="UniProtKB-KW"/>
</dbReference>
<protein>
    <submittedName>
        <fullName evidence="6">IclR family transcriptional regulator</fullName>
    </submittedName>
</protein>
<feature type="domain" description="HTH iclR-type" evidence="4">
    <location>
        <begin position="9"/>
        <end position="69"/>
    </location>
</feature>
<evidence type="ECO:0000259" key="5">
    <source>
        <dbReference type="PROSITE" id="PS51078"/>
    </source>
</evidence>
<gene>
    <name evidence="6" type="ORF">H9784_09880</name>
</gene>
<dbReference type="PANTHER" id="PTHR30136">
    <property type="entry name" value="HELIX-TURN-HELIX TRANSCRIPTIONAL REGULATOR, ICLR FAMILY"/>
    <property type="match status" value="1"/>
</dbReference>
<reference evidence="6" key="2">
    <citation type="submission" date="2021-04" db="EMBL/GenBank/DDBJ databases">
        <authorList>
            <person name="Gilroy R."/>
        </authorList>
    </citation>
    <scope>NUCLEOTIDE SEQUENCE</scope>
    <source>
        <strain evidence="6">5032</strain>
    </source>
</reference>
<dbReference type="Gene3D" id="3.30.450.40">
    <property type="match status" value="1"/>
</dbReference>
<dbReference type="Proteomes" id="UP000823821">
    <property type="component" value="Unassembled WGS sequence"/>
</dbReference>
<reference evidence="6" key="1">
    <citation type="journal article" date="2021" name="PeerJ">
        <title>Extensive microbial diversity within the chicken gut microbiome revealed by metagenomics and culture.</title>
        <authorList>
            <person name="Gilroy R."/>
            <person name="Ravi A."/>
            <person name="Getino M."/>
            <person name="Pursley I."/>
            <person name="Horton D.L."/>
            <person name="Alikhan N.F."/>
            <person name="Baker D."/>
            <person name="Gharbi K."/>
            <person name="Hall N."/>
            <person name="Watson M."/>
            <person name="Adriaenssens E.M."/>
            <person name="Foster-Nyarko E."/>
            <person name="Jarju S."/>
            <person name="Secka A."/>
            <person name="Antonio M."/>
            <person name="Oren A."/>
            <person name="Chaudhuri R.R."/>
            <person name="La Ragione R."/>
            <person name="Hildebrand F."/>
            <person name="Pallen M.J."/>
        </authorList>
    </citation>
    <scope>NUCLEOTIDE SEQUENCE</scope>
    <source>
        <strain evidence="6">5032</strain>
    </source>
</reference>
<dbReference type="SUPFAM" id="SSF46785">
    <property type="entry name" value="Winged helix' DNA-binding domain"/>
    <property type="match status" value="1"/>
</dbReference>
<keyword evidence="1" id="KW-0805">Transcription regulation</keyword>
<dbReference type="Gene3D" id="1.10.10.10">
    <property type="entry name" value="Winged helix-like DNA-binding domain superfamily/Winged helix DNA-binding domain"/>
    <property type="match status" value="1"/>
</dbReference>
<keyword evidence="2" id="KW-0238">DNA-binding</keyword>
<organism evidence="6 7">
    <name type="scientific">Candidatus Desulfovibrio intestinavium</name>
    <dbReference type="NCBI Taxonomy" id="2838534"/>
    <lineage>
        <taxon>Bacteria</taxon>
        <taxon>Pseudomonadati</taxon>
        <taxon>Thermodesulfobacteriota</taxon>
        <taxon>Desulfovibrionia</taxon>
        <taxon>Desulfovibrionales</taxon>
        <taxon>Desulfovibrionaceae</taxon>
        <taxon>Desulfovibrio</taxon>
    </lineage>
</organism>
<evidence type="ECO:0000256" key="2">
    <source>
        <dbReference type="ARBA" id="ARBA00023125"/>
    </source>
</evidence>
<sequence>MGKNSVIYVQTFEKGLQLLELLVEEKHVTVTSVAKRMGMQKSASYRFLSTLRLHGYVDKDQHNNYVLTDKLSKLGKGILPKRDFDQIAIQFLDELAKKNKDNNGICNLGMWNGKDIVYRLQSTNSSYAQFSVGRSVPAYCSALGKAILAHLPEKDLNAYLQRTEFATFTEKTTSSPEQLLRDLEEVRKRGYAVMDGELYPSLKGLAIPILSEKVPVKYAVSVTQTIYGPIDGFVNAMLGPLRDTVEDLVSYVDYYGFS</sequence>
<dbReference type="AlphaFoldDB" id="A0A9D2HQ17"/>
<dbReference type="InterPro" id="IPR029016">
    <property type="entry name" value="GAF-like_dom_sf"/>
</dbReference>
<evidence type="ECO:0000256" key="3">
    <source>
        <dbReference type="ARBA" id="ARBA00023163"/>
    </source>
</evidence>
<keyword evidence="3" id="KW-0804">Transcription</keyword>
<evidence type="ECO:0000256" key="1">
    <source>
        <dbReference type="ARBA" id="ARBA00023015"/>
    </source>
</evidence>
<dbReference type="InterPro" id="IPR014757">
    <property type="entry name" value="Tscrpt_reg_IclR_C"/>
</dbReference>
<dbReference type="PROSITE" id="PS51077">
    <property type="entry name" value="HTH_ICLR"/>
    <property type="match status" value="1"/>
</dbReference>
<dbReference type="PROSITE" id="PS51078">
    <property type="entry name" value="ICLR_ED"/>
    <property type="match status" value="1"/>
</dbReference>
<dbReference type="GO" id="GO:0045892">
    <property type="term" value="P:negative regulation of DNA-templated transcription"/>
    <property type="evidence" value="ECO:0007669"/>
    <property type="project" value="TreeGrafter"/>
</dbReference>